<dbReference type="AlphaFoldDB" id="A0AAV4WD69"/>
<dbReference type="Proteomes" id="UP001054945">
    <property type="component" value="Unassembled WGS sequence"/>
</dbReference>
<feature type="region of interest" description="Disordered" evidence="1">
    <location>
        <begin position="1"/>
        <end position="30"/>
    </location>
</feature>
<dbReference type="EMBL" id="BPLR01016050">
    <property type="protein sequence ID" value="GIY80742.1"/>
    <property type="molecule type" value="Genomic_DNA"/>
</dbReference>
<evidence type="ECO:0000256" key="1">
    <source>
        <dbReference type="SAM" id="MobiDB-lite"/>
    </source>
</evidence>
<evidence type="ECO:0000313" key="2">
    <source>
        <dbReference type="EMBL" id="GIY80742.1"/>
    </source>
</evidence>
<gene>
    <name evidence="2" type="ORF">CEXT_460131</name>
</gene>
<comment type="caution">
    <text evidence="2">The sequence shown here is derived from an EMBL/GenBank/DDBJ whole genome shotgun (WGS) entry which is preliminary data.</text>
</comment>
<name>A0AAV4WD69_CAEEX</name>
<evidence type="ECO:0000313" key="3">
    <source>
        <dbReference type="Proteomes" id="UP001054945"/>
    </source>
</evidence>
<reference evidence="2 3" key="1">
    <citation type="submission" date="2021-06" db="EMBL/GenBank/DDBJ databases">
        <title>Caerostris extrusa draft genome.</title>
        <authorList>
            <person name="Kono N."/>
            <person name="Arakawa K."/>
        </authorList>
    </citation>
    <scope>NUCLEOTIDE SEQUENCE [LARGE SCALE GENOMIC DNA]</scope>
</reference>
<evidence type="ECO:0008006" key="4">
    <source>
        <dbReference type="Google" id="ProtNLM"/>
    </source>
</evidence>
<accession>A0AAV4WD69</accession>
<feature type="non-terminal residue" evidence="2">
    <location>
        <position position="45"/>
    </location>
</feature>
<proteinExistence type="predicted"/>
<protein>
    <recommendedName>
        <fullName evidence="4">Ribosomal protein S10</fullName>
    </recommendedName>
</protein>
<keyword evidence="3" id="KW-1185">Reference proteome</keyword>
<organism evidence="2 3">
    <name type="scientific">Caerostris extrusa</name>
    <name type="common">Bark spider</name>
    <name type="synonym">Caerostris bankana</name>
    <dbReference type="NCBI Taxonomy" id="172846"/>
    <lineage>
        <taxon>Eukaryota</taxon>
        <taxon>Metazoa</taxon>
        <taxon>Ecdysozoa</taxon>
        <taxon>Arthropoda</taxon>
        <taxon>Chelicerata</taxon>
        <taxon>Arachnida</taxon>
        <taxon>Araneae</taxon>
        <taxon>Araneomorphae</taxon>
        <taxon>Entelegynae</taxon>
        <taxon>Araneoidea</taxon>
        <taxon>Araneidae</taxon>
        <taxon>Caerostris</taxon>
    </lineage>
</organism>
<sequence>MARRLILKPSLAAGGKETPPSRSKRKYLLISLSTPKDKSLERYRL</sequence>